<dbReference type="Pfam" id="PF00899">
    <property type="entry name" value="ThiF"/>
    <property type="match status" value="1"/>
</dbReference>
<dbReference type="InterPro" id="IPR001763">
    <property type="entry name" value="Rhodanese-like_dom"/>
</dbReference>
<dbReference type="InterPro" id="IPR035985">
    <property type="entry name" value="Ubiquitin-activating_enz"/>
</dbReference>
<dbReference type="InterPro" id="IPR000594">
    <property type="entry name" value="ThiF_NAD_FAD-bd"/>
</dbReference>
<dbReference type="RefSeq" id="WP_091661165.1">
    <property type="nucleotide sequence ID" value="NZ_FONT01000004.1"/>
</dbReference>
<feature type="domain" description="Rhodanese" evidence="2">
    <location>
        <begin position="24"/>
        <end position="71"/>
    </location>
</feature>
<keyword evidence="4" id="KW-1185">Reference proteome</keyword>
<dbReference type="Proteomes" id="UP000199516">
    <property type="component" value="Unassembled WGS sequence"/>
</dbReference>
<dbReference type="GO" id="GO:0016779">
    <property type="term" value="F:nucleotidyltransferase activity"/>
    <property type="evidence" value="ECO:0007669"/>
    <property type="project" value="UniProtKB-KW"/>
</dbReference>
<evidence type="ECO:0000259" key="2">
    <source>
        <dbReference type="PROSITE" id="PS50206"/>
    </source>
</evidence>
<dbReference type="PANTHER" id="PTHR10953">
    <property type="entry name" value="UBIQUITIN-ACTIVATING ENZYME E1"/>
    <property type="match status" value="1"/>
</dbReference>
<gene>
    <name evidence="3" type="ORF">SAMN05192532_10466</name>
</gene>
<dbReference type="Gene3D" id="3.40.50.720">
    <property type="entry name" value="NAD(P)-binding Rossmann-like Domain"/>
    <property type="match status" value="1"/>
</dbReference>
<dbReference type="STRING" id="930128.SAMN05192532_10466"/>
<dbReference type="GO" id="GO:0004792">
    <property type="term" value="F:thiosulfate-cyanide sulfurtransferase activity"/>
    <property type="evidence" value="ECO:0007669"/>
    <property type="project" value="TreeGrafter"/>
</dbReference>
<dbReference type="GO" id="GO:0008146">
    <property type="term" value="F:sulfotransferase activity"/>
    <property type="evidence" value="ECO:0007669"/>
    <property type="project" value="TreeGrafter"/>
</dbReference>
<keyword evidence="3" id="KW-0808">Transferase</keyword>
<reference evidence="3 4" key="1">
    <citation type="submission" date="2016-10" db="EMBL/GenBank/DDBJ databases">
        <authorList>
            <person name="de Groot N.N."/>
        </authorList>
    </citation>
    <scope>NUCLEOTIDE SEQUENCE [LARGE SCALE GENOMIC DNA]</scope>
    <source>
        <strain evidence="3 4">DSM 23995</strain>
    </source>
</reference>
<dbReference type="GO" id="GO:0008641">
    <property type="term" value="F:ubiquitin-like modifier activating enzyme activity"/>
    <property type="evidence" value="ECO:0007669"/>
    <property type="project" value="InterPro"/>
</dbReference>
<accession>A0A1I2DGW0</accession>
<protein>
    <submittedName>
        <fullName evidence="3">Adenylyltransferase and sulfurtransferase</fullName>
    </submittedName>
</protein>
<proteinExistence type="inferred from homology"/>
<dbReference type="CDD" id="cd00757">
    <property type="entry name" value="ThiF_MoeB_HesA_family"/>
    <property type="match status" value="1"/>
</dbReference>
<dbReference type="EMBL" id="FONT01000004">
    <property type="protein sequence ID" value="SFE79689.1"/>
    <property type="molecule type" value="Genomic_DNA"/>
</dbReference>
<dbReference type="SUPFAM" id="SSF69572">
    <property type="entry name" value="Activating enzymes of the ubiquitin-like proteins"/>
    <property type="match status" value="1"/>
</dbReference>
<evidence type="ECO:0000313" key="4">
    <source>
        <dbReference type="Proteomes" id="UP000199516"/>
    </source>
</evidence>
<dbReference type="OrthoDB" id="9804286at2"/>
<evidence type="ECO:0000313" key="3">
    <source>
        <dbReference type="EMBL" id="SFE79689.1"/>
    </source>
</evidence>
<dbReference type="GO" id="GO:0005829">
    <property type="term" value="C:cytosol"/>
    <property type="evidence" value="ECO:0007669"/>
    <property type="project" value="TreeGrafter"/>
</dbReference>
<dbReference type="PANTHER" id="PTHR10953:SF102">
    <property type="entry name" value="ADENYLYLTRANSFERASE AND SULFURTRANSFERASE MOCS3"/>
    <property type="match status" value="1"/>
</dbReference>
<dbReference type="FunFam" id="3.40.50.720:FF:000080">
    <property type="entry name" value="Thiazole biosynthesis adenylyltransferase ThiF"/>
    <property type="match status" value="1"/>
</dbReference>
<keyword evidence="3" id="KW-0548">Nucleotidyltransferase</keyword>
<organism evidence="3 4">
    <name type="scientific">Alteribacillus iranensis</name>
    <dbReference type="NCBI Taxonomy" id="930128"/>
    <lineage>
        <taxon>Bacteria</taxon>
        <taxon>Bacillati</taxon>
        <taxon>Bacillota</taxon>
        <taxon>Bacilli</taxon>
        <taxon>Bacillales</taxon>
        <taxon>Bacillaceae</taxon>
        <taxon>Alteribacillus</taxon>
    </lineage>
</organism>
<comment type="similarity">
    <text evidence="1">Belongs to the HesA/MoeB/ThiF family.</text>
</comment>
<sequence>MEDDRYSRQVLFPGIGKEGQKRLREKHVVVVGAGALGSAAAETFVRAGVGKITIIDRDFVEWSNLHRQQLYTERDAEEKLPKAEAAKRHLETINSHTEIDAITGEADAGVFENVLPASLFIDALDNFDTRMLINDFCQKHELPWIHGACVGSYGITFTVLPGETPCLHCLMETIPLDGETCDTAGIIAPTVQMVSSHQTAEALKILTGNFDALRHKLISFDLWTNESSAINVRSLKKEDCLSCGAAPTYPYLAYENRTKTEVLCGRDAVQVRPAKKQVLSLPELKNRYSNAVKQENNFLLVLHLEDKRFVIFKDGRTIIHGENDKTKARALYQKYIGG</sequence>
<dbReference type="PROSITE" id="PS50206">
    <property type="entry name" value="RHODANESE_3"/>
    <property type="match status" value="1"/>
</dbReference>
<dbReference type="AlphaFoldDB" id="A0A1I2DGW0"/>
<dbReference type="InterPro" id="IPR045886">
    <property type="entry name" value="ThiF/MoeB/HesA"/>
</dbReference>
<evidence type="ECO:0000256" key="1">
    <source>
        <dbReference type="ARBA" id="ARBA00009919"/>
    </source>
</evidence>
<name>A0A1I2DGW0_9BACI</name>